<protein>
    <submittedName>
        <fullName evidence="3">Pirin_C domain-containing protein</fullName>
    </submittedName>
</protein>
<dbReference type="PANTHER" id="PTHR13903:SF8">
    <property type="entry name" value="PIRIN"/>
    <property type="match status" value="1"/>
</dbReference>
<dbReference type="Gene3D" id="2.60.120.10">
    <property type="entry name" value="Jelly Rolls"/>
    <property type="match status" value="1"/>
</dbReference>
<proteinExistence type="predicted"/>
<evidence type="ECO:0000259" key="2">
    <source>
        <dbReference type="Pfam" id="PF05726"/>
    </source>
</evidence>
<accession>A0A0R3QI84</accession>
<evidence type="ECO:0000256" key="1">
    <source>
        <dbReference type="SAM" id="MobiDB-lite"/>
    </source>
</evidence>
<dbReference type="InterPro" id="IPR012093">
    <property type="entry name" value="Pirin"/>
</dbReference>
<dbReference type="PANTHER" id="PTHR13903">
    <property type="entry name" value="PIRIN-RELATED"/>
    <property type="match status" value="1"/>
</dbReference>
<dbReference type="InterPro" id="IPR014710">
    <property type="entry name" value="RmlC-like_jellyroll"/>
</dbReference>
<organism evidence="3">
    <name type="scientific">Brugia timori</name>
    <dbReference type="NCBI Taxonomy" id="42155"/>
    <lineage>
        <taxon>Eukaryota</taxon>
        <taxon>Metazoa</taxon>
        <taxon>Ecdysozoa</taxon>
        <taxon>Nematoda</taxon>
        <taxon>Chromadorea</taxon>
        <taxon>Rhabditida</taxon>
        <taxon>Spirurina</taxon>
        <taxon>Spiruromorpha</taxon>
        <taxon>Filarioidea</taxon>
        <taxon>Onchocercidae</taxon>
        <taxon>Brugia</taxon>
    </lineage>
</organism>
<dbReference type="SUPFAM" id="SSF51182">
    <property type="entry name" value="RmlC-like cupins"/>
    <property type="match status" value="1"/>
</dbReference>
<name>A0A0R3QI84_9BILA</name>
<dbReference type="STRING" id="42155.A0A0R3QI84"/>
<feature type="compositionally biased region" description="Basic and acidic residues" evidence="1">
    <location>
        <begin position="69"/>
        <end position="89"/>
    </location>
</feature>
<sequence length="89" mass="9709">LHAGTAVEIVNGDADTAEFLLLQGRPIAEPVVQYGPFVMNTQAEISQTLADYRRTQFGGWPWDDGAPVHGRDPARFARHPGGREDKPAP</sequence>
<feature type="domain" description="Pirin C-terminal" evidence="2">
    <location>
        <begin position="8"/>
        <end position="58"/>
    </location>
</feature>
<dbReference type="AlphaFoldDB" id="A0A0R3QI84"/>
<reference evidence="3" key="1">
    <citation type="submission" date="2017-02" db="UniProtKB">
        <authorList>
            <consortium name="WormBaseParasite"/>
        </authorList>
    </citation>
    <scope>IDENTIFICATION</scope>
</reference>
<dbReference type="WBParaSite" id="BTMF_0000611201-mRNA-1">
    <property type="protein sequence ID" value="BTMF_0000611201-mRNA-1"/>
    <property type="gene ID" value="BTMF_0000611201"/>
</dbReference>
<feature type="region of interest" description="Disordered" evidence="1">
    <location>
        <begin position="61"/>
        <end position="89"/>
    </location>
</feature>
<dbReference type="Pfam" id="PF05726">
    <property type="entry name" value="Pirin_C"/>
    <property type="match status" value="1"/>
</dbReference>
<dbReference type="InterPro" id="IPR008778">
    <property type="entry name" value="Pirin_C_dom"/>
</dbReference>
<dbReference type="InterPro" id="IPR011051">
    <property type="entry name" value="RmlC_Cupin_sf"/>
</dbReference>
<evidence type="ECO:0000313" key="3">
    <source>
        <dbReference type="WBParaSite" id="BTMF_0000611201-mRNA-1"/>
    </source>
</evidence>